<evidence type="ECO:0000259" key="7">
    <source>
        <dbReference type="PROSITE" id="PS50850"/>
    </source>
</evidence>
<evidence type="ECO:0000256" key="4">
    <source>
        <dbReference type="ARBA" id="ARBA00022989"/>
    </source>
</evidence>
<dbReference type="InterPro" id="IPR011701">
    <property type="entry name" value="MFS"/>
</dbReference>
<accession>A0A068R6R0</accession>
<evidence type="ECO:0000256" key="6">
    <source>
        <dbReference type="SAM" id="Phobius"/>
    </source>
</evidence>
<feature type="transmembrane region" description="Helical" evidence="6">
    <location>
        <begin position="63"/>
        <end position="82"/>
    </location>
</feature>
<feature type="transmembrane region" description="Helical" evidence="6">
    <location>
        <begin position="94"/>
        <end position="111"/>
    </location>
</feature>
<evidence type="ECO:0000256" key="5">
    <source>
        <dbReference type="ARBA" id="ARBA00023136"/>
    </source>
</evidence>
<dbReference type="STRING" id="1354304.XPG1_2130"/>
<dbReference type="KEGG" id="xpo:XPG1_2130"/>
<name>A0A068R6R0_9GAMM</name>
<organism evidence="8 9">
    <name type="scientific">Xenorhabdus poinarii G6</name>
    <dbReference type="NCBI Taxonomy" id="1354304"/>
    <lineage>
        <taxon>Bacteria</taxon>
        <taxon>Pseudomonadati</taxon>
        <taxon>Pseudomonadota</taxon>
        <taxon>Gammaproteobacteria</taxon>
        <taxon>Enterobacterales</taxon>
        <taxon>Morganellaceae</taxon>
        <taxon>Xenorhabdus</taxon>
    </lineage>
</organism>
<feature type="transmembrane region" description="Helical" evidence="6">
    <location>
        <begin position="153"/>
        <end position="174"/>
    </location>
</feature>
<comment type="subcellular location">
    <subcellularLocation>
        <location evidence="1">Cell membrane</location>
        <topology evidence="1">Multi-pass membrane protein</topology>
    </subcellularLocation>
</comment>
<dbReference type="Proteomes" id="UP000032735">
    <property type="component" value="Chromosome"/>
</dbReference>
<keyword evidence="4 6" id="KW-1133">Transmembrane helix</keyword>
<dbReference type="Gene3D" id="1.20.1250.20">
    <property type="entry name" value="MFS general substrate transporter like domains"/>
    <property type="match status" value="1"/>
</dbReference>
<dbReference type="InterPro" id="IPR036259">
    <property type="entry name" value="MFS_trans_sf"/>
</dbReference>
<feature type="transmembrane region" description="Helical" evidence="6">
    <location>
        <begin position="287"/>
        <end position="306"/>
    </location>
</feature>
<dbReference type="HOGENOM" id="CLU_001265_61_1_6"/>
<feature type="transmembrane region" description="Helical" evidence="6">
    <location>
        <begin position="123"/>
        <end position="141"/>
    </location>
</feature>
<dbReference type="PROSITE" id="PS50850">
    <property type="entry name" value="MFS"/>
    <property type="match status" value="1"/>
</dbReference>
<feature type="transmembrane region" description="Helical" evidence="6">
    <location>
        <begin position="227"/>
        <end position="246"/>
    </location>
</feature>
<gene>
    <name evidence="8" type="ORF">XPG1_2130</name>
</gene>
<evidence type="ECO:0000313" key="8">
    <source>
        <dbReference type="EMBL" id="CDG21785.1"/>
    </source>
</evidence>
<evidence type="ECO:0000256" key="1">
    <source>
        <dbReference type="ARBA" id="ARBA00004651"/>
    </source>
</evidence>
<keyword evidence="9" id="KW-1185">Reference proteome</keyword>
<dbReference type="AlphaFoldDB" id="A0A068R6R0"/>
<dbReference type="EMBL" id="FO704551">
    <property type="protein sequence ID" value="CDG21785.1"/>
    <property type="molecule type" value="Genomic_DNA"/>
</dbReference>
<dbReference type="SUPFAM" id="SSF103473">
    <property type="entry name" value="MFS general substrate transporter"/>
    <property type="match status" value="1"/>
</dbReference>
<dbReference type="GO" id="GO:0022857">
    <property type="term" value="F:transmembrane transporter activity"/>
    <property type="evidence" value="ECO:0007669"/>
    <property type="project" value="InterPro"/>
</dbReference>
<feature type="transmembrane region" description="Helical" evidence="6">
    <location>
        <begin position="312"/>
        <end position="336"/>
    </location>
</feature>
<keyword evidence="2" id="KW-1003">Cell membrane</keyword>
<evidence type="ECO:0000256" key="2">
    <source>
        <dbReference type="ARBA" id="ARBA00022475"/>
    </source>
</evidence>
<feature type="domain" description="Major facilitator superfamily (MFS) profile" evidence="7">
    <location>
        <begin position="28"/>
        <end position="401"/>
    </location>
</feature>
<dbReference type="InterPro" id="IPR050189">
    <property type="entry name" value="MFS_Efflux_Transporters"/>
</dbReference>
<evidence type="ECO:0000256" key="3">
    <source>
        <dbReference type="ARBA" id="ARBA00022692"/>
    </source>
</evidence>
<dbReference type="Pfam" id="PF07690">
    <property type="entry name" value="MFS_1"/>
    <property type="match status" value="1"/>
</dbReference>
<reference evidence="8 9" key="1">
    <citation type="submission" date="2013-07" db="EMBL/GenBank/DDBJ databases">
        <authorList>
            <person name="Genoscope - CEA"/>
        </authorList>
    </citation>
    <scope>NUCLEOTIDE SEQUENCE [LARGE SCALE GENOMIC DNA]</scope>
    <source>
        <strain evidence="8 9">G6</strain>
    </source>
</reference>
<feature type="transmembrane region" description="Helical" evidence="6">
    <location>
        <begin position="348"/>
        <end position="369"/>
    </location>
</feature>
<dbReference type="GO" id="GO:0005886">
    <property type="term" value="C:plasma membrane"/>
    <property type="evidence" value="ECO:0007669"/>
    <property type="project" value="UniProtKB-SubCell"/>
</dbReference>
<protein>
    <submittedName>
        <fullName evidence="8">Major facilitator superfamily MFS_1</fullName>
    </submittedName>
</protein>
<feature type="transmembrane region" description="Helical" evidence="6">
    <location>
        <begin position="375"/>
        <end position="396"/>
    </location>
</feature>
<dbReference type="RefSeq" id="WP_269450567.1">
    <property type="nucleotide sequence ID" value="NZ_FO704551.1"/>
</dbReference>
<dbReference type="PANTHER" id="PTHR43124">
    <property type="entry name" value="PURINE EFFLUX PUMP PBUE"/>
    <property type="match status" value="1"/>
</dbReference>
<dbReference type="InterPro" id="IPR020846">
    <property type="entry name" value="MFS_dom"/>
</dbReference>
<keyword evidence="3 6" id="KW-0812">Transmembrane</keyword>
<feature type="transmembrane region" description="Helical" evidence="6">
    <location>
        <begin position="261"/>
        <end position="280"/>
    </location>
</feature>
<evidence type="ECO:0000313" key="9">
    <source>
        <dbReference type="Proteomes" id="UP000032735"/>
    </source>
</evidence>
<dbReference type="PANTHER" id="PTHR43124:SF3">
    <property type="entry name" value="CHLORAMPHENICOL EFFLUX PUMP RV0191"/>
    <property type="match status" value="1"/>
</dbReference>
<feature type="transmembrane region" description="Helical" evidence="6">
    <location>
        <begin position="186"/>
        <end position="206"/>
    </location>
</feature>
<proteinExistence type="predicted"/>
<sequence length="404" mass="42691">MTSRDKHNMPNTKTSDSLVNSQDLPLAALLALSMAAFLTLLTEIMPAGLLTSIAEGLDVSESLAGQFITAYAVGALIAAIPVTALTQGIRRRPLLLTAILGFALVNLITAISDSYTLSIVARFFAGVFGGIVWSLLAGYAVRMSPSQLSGRAIAIATAGATIALVLGVPLGSLLGRAFGWQGAFGMMSAVAILLILWVIVIVPDFLGQSKEQRQPLIGVFMKSGIRSVLFVVMSFVVAHNVLYIYIEPFLTMSNLSANVDIVLLVFGFGSVIGLWFVGVMVDRKLQFLAVANIMVFALSALFLGLWGNFAQMVYPSVLIWGLSFGGFATITQTALSRFAGNSVDVAQAMYTTGWNTAVACGGVVGGILLDRVGTTSFAWVVIGILAISLSGTVFAMNKELSKKN</sequence>
<dbReference type="CDD" id="cd17324">
    <property type="entry name" value="MFS_NepI_like"/>
    <property type="match status" value="1"/>
</dbReference>
<keyword evidence="5 6" id="KW-0472">Membrane</keyword>
<feature type="transmembrane region" description="Helical" evidence="6">
    <location>
        <begin position="26"/>
        <end position="51"/>
    </location>
</feature>